<feature type="transmembrane region" description="Helical" evidence="1">
    <location>
        <begin position="42"/>
        <end position="66"/>
    </location>
</feature>
<keyword evidence="1" id="KW-0812">Transmembrane</keyword>
<keyword evidence="1" id="KW-1133">Transmembrane helix</keyword>
<reference evidence="2" key="1">
    <citation type="journal article" date="2020" name="Stud. Mycol.">
        <title>101 Dothideomycetes genomes: a test case for predicting lifestyles and emergence of pathogens.</title>
        <authorList>
            <person name="Haridas S."/>
            <person name="Albert R."/>
            <person name="Binder M."/>
            <person name="Bloem J."/>
            <person name="Labutti K."/>
            <person name="Salamov A."/>
            <person name="Andreopoulos B."/>
            <person name="Baker S."/>
            <person name="Barry K."/>
            <person name="Bills G."/>
            <person name="Bluhm B."/>
            <person name="Cannon C."/>
            <person name="Castanera R."/>
            <person name="Culley D."/>
            <person name="Daum C."/>
            <person name="Ezra D."/>
            <person name="Gonzalez J."/>
            <person name="Henrissat B."/>
            <person name="Kuo A."/>
            <person name="Liang C."/>
            <person name="Lipzen A."/>
            <person name="Lutzoni F."/>
            <person name="Magnuson J."/>
            <person name="Mondo S."/>
            <person name="Nolan M."/>
            <person name="Ohm R."/>
            <person name="Pangilinan J."/>
            <person name="Park H.-J."/>
            <person name="Ramirez L."/>
            <person name="Alfaro M."/>
            <person name="Sun H."/>
            <person name="Tritt A."/>
            <person name="Yoshinaga Y."/>
            <person name="Zwiers L.-H."/>
            <person name="Turgeon B."/>
            <person name="Goodwin S."/>
            <person name="Spatafora J."/>
            <person name="Crous P."/>
            <person name="Grigoriev I."/>
        </authorList>
    </citation>
    <scope>NUCLEOTIDE SEQUENCE</scope>
    <source>
        <strain evidence="2">CBS 116005</strain>
    </source>
</reference>
<proteinExistence type="predicted"/>
<dbReference type="Proteomes" id="UP000799436">
    <property type="component" value="Unassembled WGS sequence"/>
</dbReference>
<gene>
    <name evidence="2" type="ORF">EJ03DRAFT_4065</name>
</gene>
<keyword evidence="1" id="KW-0472">Membrane</keyword>
<dbReference type="EMBL" id="ML995808">
    <property type="protein sequence ID" value="KAF2774290.1"/>
    <property type="molecule type" value="Genomic_DNA"/>
</dbReference>
<evidence type="ECO:0000313" key="3">
    <source>
        <dbReference type="Proteomes" id="UP000799436"/>
    </source>
</evidence>
<accession>A0A6G1LNR9</accession>
<evidence type="ECO:0000256" key="1">
    <source>
        <dbReference type="SAM" id="Phobius"/>
    </source>
</evidence>
<protein>
    <submittedName>
        <fullName evidence="2">Uncharacterized protein</fullName>
    </submittedName>
</protein>
<name>A0A6G1LNR9_9PEZI</name>
<sequence length="74" mass="8139">MVGTEVLQQYLLILPSTCPRAYCIQVWFQAPRSSPAKRQPSWFLATELLVVAAAIIVNATLTTSGISKASSMRR</sequence>
<organism evidence="2 3">
    <name type="scientific">Teratosphaeria nubilosa</name>
    <dbReference type="NCBI Taxonomy" id="161662"/>
    <lineage>
        <taxon>Eukaryota</taxon>
        <taxon>Fungi</taxon>
        <taxon>Dikarya</taxon>
        <taxon>Ascomycota</taxon>
        <taxon>Pezizomycotina</taxon>
        <taxon>Dothideomycetes</taxon>
        <taxon>Dothideomycetidae</taxon>
        <taxon>Mycosphaerellales</taxon>
        <taxon>Teratosphaeriaceae</taxon>
        <taxon>Teratosphaeria</taxon>
    </lineage>
</organism>
<dbReference type="AlphaFoldDB" id="A0A6G1LNR9"/>
<keyword evidence="3" id="KW-1185">Reference proteome</keyword>
<evidence type="ECO:0000313" key="2">
    <source>
        <dbReference type="EMBL" id="KAF2774290.1"/>
    </source>
</evidence>